<protein>
    <submittedName>
        <fullName evidence="2">Uncharacterized protein</fullName>
    </submittedName>
</protein>
<keyword evidence="1" id="KW-1133">Transmembrane helix</keyword>
<keyword evidence="1" id="KW-0812">Transmembrane</keyword>
<proteinExistence type="predicted"/>
<reference evidence="3" key="1">
    <citation type="submission" date="2022-10" db="EMBL/GenBank/DDBJ databases">
        <title>Genome assembly of Pristionchus species.</title>
        <authorList>
            <person name="Yoshida K."/>
            <person name="Sommer R.J."/>
        </authorList>
    </citation>
    <scope>NUCLEOTIDE SEQUENCE [LARGE SCALE GENOMIC DNA]</scope>
    <source>
        <strain evidence="3">RS5460</strain>
    </source>
</reference>
<evidence type="ECO:0000256" key="1">
    <source>
        <dbReference type="SAM" id="Phobius"/>
    </source>
</evidence>
<accession>A0AAN4Z9A9</accession>
<keyword evidence="3" id="KW-1185">Reference proteome</keyword>
<comment type="caution">
    <text evidence="2">The sequence shown here is derived from an EMBL/GenBank/DDBJ whole genome shotgun (WGS) entry which is preliminary data.</text>
</comment>
<feature type="transmembrane region" description="Helical" evidence="1">
    <location>
        <begin position="5"/>
        <end position="25"/>
    </location>
</feature>
<organism evidence="2 3">
    <name type="scientific">Pristionchus mayeri</name>
    <dbReference type="NCBI Taxonomy" id="1317129"/>
    <lineage>
        <taxon>Eukaryota</taxon>
        <taxon>Metazoa</taxon>
        <taxon>Ecdysozoa</taxon>
        <taxon>Nematoda</taxon>
        <taxon>Chromadorea</taxon>
        <taxon>Rhabditida</taxon>
        <taxon>Rhabditina</taxon>
        <taxon>Diplogasteromorpha</taxon>
        <taxon>Diplogasteroidea</taxon>
        <taxon>Neodiplogasteridae</taxon>
        <taxon>Pristionchus</taxon>
    </lineage>
</organism>
<evidence type="ECO:0000313" key="2">
    <source>
        <dbReference type="EMBL" id="GMR35474.1"/>
    </source>
</evidence>
<keyword evidence="1" id="KW-0472">Membrane</keyword>
<dbReference type="EMBL" id="BTRK01000002">
    <property type="protein sequence ID" value="GMR35474.1"/>
    <property type="molecule type" value="Genomic_DNA"/>
</dbReference>
<feature type="transmembrane region" description="Helical" evidence="1">
    <location>
        <begin position="73"/>
        <end position="93"/>
    </location>
</feature>
<dbReference type="AlphaFoldDB" id="A0AAN4Z9A9"/>
<name>A0AAN4Z9A9_9BILA</name>
<evidence type="ECO:0000313" key="3">
    <source>
        <dbReference type="Proteomes" id="UP001328107"/>
    </source>
</evidence>
<dbReference type="Proteomes" id="UP001328107">
    <property type="component" value="Unassembled WGS sequence"/>
</dbReference>
<feature type="non-terminal residue" evidence="2">
    <location>
        <position position="128"/>
    </location>
</feature>
<sequence length="128" mass="15190">MRFPIIGYIVLMIVHFLFGIFYGAVWKLFFRFQFQLQCINTQLYKCIVQAAVFYLGDHDQNIDHETKELLFPAYFFLCAIAFMILIPFIYVYAKLASFIKDREEVGRVPGPFPKYVEHPTLQSNREFL</sequence>
<gene>
    <name evidence="2" type="ORF">PMAYCL1PPCAC_05669</name>
</gene>